<dbReference type="Gene3D" id="1.10.10.10">
    <property type="entry name" value="Winged helix-like DNA-binding domain superfamily/Winged helix DNA-binding domain"/>
    <property type="match status" value="1"/>
</dbReference>
<evidence type="ECO:0000256" key="1">
    <source>
        <dbReference type="ARBA" id="ARBA00022491"/>
    </source>
</evidence>
<name>A0A0G1R2K9_UNCKA</name>
<feature type="domain" description="Heat-inducible transcription repressor HrcA C-terminal" evidence="6">
    <location>
        <begin position="103"/>
        <end position="226"/>
    </location>
</feature>
<keyword evidence="3 5" id="KW-0346">Stress response</keyword>
<dbReference type="InterPro" id="IPR036390">
    <property type="entry name" value="WH_DNA-bd_sf"/>
</dbReference>
<evidence type="ECO:0000259" key="7">
    <source>
        <dbReference type="Pfam" id="PF03444"/>
    </source>
</evidence>
<dbReference type="EMBL" id="LCNH01000002">
    <property type="protein sequence ID" value="KKU51429.1"/>
    <property type="molecule type" value="Genomic_DNA"/>
</dbReference>
<evidence type="ECO:0000313" key="8">
    <source>
        <dbReference type="EMBL" id="KKU51429.1"/>
    </source>
</evidence>
<comment type="similarity">
    <text evidence="5">Belongs to the HrcA family.</text>
</comment>
<comment type="caution">
    <text evidence="8">The sequence shown here is derived from an EMBL/GenBank/DDBJ whole genome shotgun (WGS) entry which is preliminary data.</text>
</comment>
<keyword evidence="4 5" id="KW-0804">Transcription</keyword>
<dbReference type="Proteomes" id="UP000034873">
    <property type="component" value="Unassembled WGS sequence"/>
</dbReference>
<evidence type="ECO:0000256" key="5">
    <source>
        <dbReference type="HAMAP-Rule" id="MF_00081"/>
    </source>
</evidence>
<organism evidence="8 9">
    <name type="scientific">candidate division WWE3 bacterium GW2011_GWC1_47_10</name>
    <dbReference type="NCBI Taxonomy" id="1619122"/>
    <lineage>
        <taxon>Bacteria</taxon>
        <taxon>Katanobacteria</taxon>
    </lineage>
</organism>
<comment type="function">
    <text evidence="5">Negative regulator of class I heat shock genes (grpE-dnaK-dnaJ and groELS operons). Prevents heat-shock induction of these operons.</text>
</comment>
<gene>
    <name evidence="5" type="primary">hrcA</name>
    <name evidence="8" type="ORF">UX73_C0002G0029</name>
</gene>
<sequence>MHELTQRQTELLDAIITEYIESSEPVGSLTITKKYGLKASAATVRNEMARLLDMGFLGMLHTSSGRVPTAQAFRLFLDELMEEDEMPVLQEVAIKQRLWPRRYEFEKLLRQATVSLADITHELSIITTSDGHVVSAGTVNLLDNPEFWDIEVAKAALGLLDRYEALDEIFKKNSYGGKDVRSALGSDLGVEKLSQCAFVFAPYTAGNKMGYVAVFGPARMRYSSVVPAVRYTKNLIEELGETW</sequence>
<reference evidence="8 9" key="1">
    <citation type="journal article" date="2015" name="Nature">
        <title>rRNA introns, odd ribosomes, and small enigmatic genomes across a large radiation of phyla.</title>
        <authorList>
            <person name="Brown C.T."/>
            <person name="Hug L.A."/>
            <person name="Thomas B.C."/>
            <person name="Sharon I."/>
            <person name="Castelle C.J."/>
            <person name="Singh A."/>
            <person name="Wilkins M.J."/>
            <person name="Williams K.H."/>
            <person name="Banfield J.F."/>
        </authorList>
    </citation>
    <scope>NUCLEOTIDE SEQUENCE [LARGE SCALE GENOMIC DNA]</scope>
</reference>
<dbReference type="HAMAP" id="MF_00081">
    <property type="entry name" value="HrcA"/>
    <property type="match status" value="1"/>
</dbReference>
<dbReference type="Pfam" id="PF03444">
    <property type="entry name" value="WHD_HrcA"/>
    <property type="match status" value="1"/>
</dbReference>
<proteinExistence type="inferred from homology"/>
<dbReference type="PANTHER" id="PTHR34824">
    <property type="entry name" value="HEAT-INDUCIBLE TRANSCRIPTION REPRESSOR HRCA"/>
    <property type="match status" value="1"/>
</dbReference>
<evidence type="ECO:0000256" key="3">
    <source>
        <dbReference type="ARBA" id="ARBA00023016"/>
    </source>
</evidence>
<dbReference type="InterPro" id="IPR021153">
    <property type="entry name" value="HrcA_C"/>
</dbReference>
<dbReference type="Pfam" id="PF01628">
    <property type="entry name" value="HrcA"/>
    <property type="match status" value="1"/>
</dbReference>
<dbReference type="InterPro" id="IPR029016">
    <property type="entry name" value="GAF-like_dom_sf"/>
</dbReference>
<keyword evidence="1 5" id="KW-0678">Repressor</keyword>
<evidence type="ECO:0000259" key="6">
    <source>
        <dbReference type="Pfam" id="PF01628"/>
    </source>
</evidence>
<dbReference type="AlphaFoldDB" id="A0A0G1R2K9"/>
<dbReference type="STRING" id="1619122.UX73_C0002G0029"/>
<dbReference type="SUPFAM" id="SSF46785">
    <property type="entry name" value="Winged helix' DNA-binding domain"/>
    <property type="match status" value="1"/>
</dbReference>
<dbReference type="GO" id="GO:0003677">
    <property type="term" value="F:DNA binding"/>
    <property type="evidence" value="ECO:0007669"/>
    <property type="project" value="InterPro"/>
</dbReference>
<protein>
    <recommendedName>
        <fullName evidence="5">Heat-inducible transcription repressor HrcA</fullName>
    </recommendedName>
</protein>
<evidence type="ECO:0000313" key="9">
    <source>
        <dbReference type="Proteomes" id="UP000034873"/>
    </source>
</evidence>
<dbReference type="PANTHER" id="PTHR34824:SF1">
    <property type="entry name" value="HEAT-INDUCIBLE TRANSCRIPTION REPRESSOR HRCA"/>
    <property type="match status" value="1"/>
</dbReference>
<keyword evidence="2 5" id="KW-0805">Transcription regulation</keyword>
<evidence type="ECO:0000256" key="4">
    <source>
        <dbReference type="ARBA" id="ARBA00023163"/>
    </source>
</evidence>
<evidence type="ECO:0000256" key="2">
    <source>
        <dbReference type="ARBA" id="ARBA00023015"/>
    </source>
</evidence>
<dbReference type="Gene3D" id="3.30.450.40">
    <property type="match status" value="1"/>
</dbReference>
<dbReference type="PATRIC" id="fig|1619122.3.peg.62"/>
<dbReference type="GO" id="GO:0045892">
    <property type="term" value="P:negative regulation of DNA-templated transcription"/>
    <property type="evidence" value="ECO:0007669"/>
    <property type="project" value="UniProtKB-UniRule"/>
</dbReference>
<dbReference type="SUPFAM" id="SSF55781">
    <property type="entry name" value="GAF domain-like"/>
    <property type="match status" value="1"/>
</dbReference>
<dbReference type="InterPro" id="IPR005104">
    <property type="entry name" value="WHTH_HrcA_DNA-bd"/>
</dbReference>
<dbReference type="InterPro" id="IPR036388">
    <property type="entry name" value="WH-like_DNA-bd_sf"/>
</dbReference>
<dbReference type="InterPro" id="IPR002571">
    <property type="entry name" value="HrcA"/>
</dbReference>
<accession>A0A0G1R2K9</accession>
<feature type="domain" description="Winged helix-turn-helix transcription repressor HrcA DNA-binding" evidence="7">
    <location>
        <begin position="3"/>
        <end position="75"/>
    </location>
</feature>